<dbReference type="GO" id="GO:0008107">
    <property type="term" value="F:galactoside 2-alpha-L-fucosyltransferase activity"/>
    <property type="evidence" value="ECO:0007669"/>
    <property type="project" value="InterPro"/>
</dbReference>
<dbReference type="EMBL" id="BDCO01000002">
    <property type="protein sequence ID" value="GAT31755.1"/>
    <property type="molecule type" value="Genomic_DNA"/>
</dbReference>
<dbReference type="InParanoid" id="A0A146G1P7"/>
<dbReference type="Proteomes" id="UP000076023">
    <property type="component" value="Unassembled WGS sequence"/>
</dbReference>
<keyword evidence="2 3" id="KW-0808">Transferase</keyword>
<keyword evidence="4" id="KW-1185">Reference proteome</keyword>
<dbReference type="AlphaFoldDB" id="A0A146G1P7"/>
<dbReference type="RefSeq" id="WP_075077639.1">
    <property type="nucleotide sequence ID" value="NZ_BDCO01000002.1"/>
</dbReference>
<accession>A0A146G1P7</accession>
<evidence type="ECO:0000256" key="2">
    <source>
        <dbReference type="ARBA" id="ARBA00022679"/>
    </source>
</evidence>
<name>A0A146G1P7_TERSA</name>
<reference evidence="4" key="1">
    <citation type="journal article" date="2017" name="Genome Announc.">
        <title>Draft Genome Sequence of Terrimicrobium sacchariphilum NM-5T, a Facultative Anaerobic Soil Bacterium of the Class Spartobacteria.</title>
        <authorList>
            <person name="Qiu Y.L."/>
            <person name="Tourlousse D.M."/>
            <person name="Matsuura N."/>
            <person name="Ohashi A."/>
            <person name="Sekiguchi Y."/>
        </authorList>
    </citation>
    <scope>NUCLEOTIDE SEQUENCE [LARGE SCALE GENOMIC DNA]</scope>
    <source>
        <strain evidence="4">NM-5</strain>
    </source>
</reference>
<sequence length="298" mass="33973">MKVISRITSGLGNQLFQYACGLHVSSVLDAQLELDTSWFDYFQRHAVKRKYRLDRLNIPHLNEYARGTKRFAIGLATVNSSWIAPFAHPFLKSLKLELRSESKRSVIDPSIALPPSNKFSILLSGYWQTCDHFLKNSALLKEYFRPSFTMSQDAQEWLSRIHSTQSAFIHVRRGDYLNFSGGGLRMHYYEVAAKTLESLMGPVRWHVFSDDQGWCRENLGFLGNASYVSCSSPDNDIEEIQLMAACKGGIIANSSFSWWGGALGDSPHRHILCPRNWWGSADSDYRDLRLPSWIPIDN</sequence>
<dbReference type="PANTHER" id="PTHR11927">
    <property type="entry name" value="GALACTOSIDE 2-L-FUCOSYLTRANSFERASE"/>
    <property type="match status" value="1"/>
</dbReference>
<evidence type="ECO:0000256" key="1">
    <source>
        <dbReference type="ARBA" id="ARBA00022676"/>
    </source>
</evidence>
<proteinExistence type="predicted"/>
<keyword evidence="1" id="KW-0328">Glycosyltransferase</keyword>
<evidence type="ECO:0000313" key="3">
    <source>
        <dbReference type="EMBL" id="GAT31755.1"/>
    </source>
</evidence>
<dbReference type="InterPro" id="IPR002516">
    <property type="entry name" value="Glyco_trans_11"/>
</dbReference>
<gene>
    <name evidence="3" type="ORF">TSACC_2149</name>
</gene>
<comment type="caution">
    <text evidence="3">The sequence shown here is derived from an EMBL/GenBank/DDBJ whole genome shotgun (WGS) entry which is preliminary data.</text>
</comment>
<dbReference type="PANTHER" id="PTHR11927:SF9">
    <property type="entry name" value="L-FUCOSYLTRANSFERASE"/>
    <property type="match status" value="1"/>
</dbReference>
<evidence type="ECO:0000313" key="4">
    <source>
        <dbReference type="Proteomes" id="UP000076023"/>
    </source>
</evidence>
<dbReference type="OrthoDB" id="9794601at2"/>
<dbReference type="STRING" id="690879.TSACC_2149"/>
<organism evidence="3 4">
    <name type="scientific">Terrimicrobium sacchariphilum</name>
    <dbReference type="NCBI Taxonomy" id="690879"/>
    <lineage>
        <taxon>Bacteria</taxon>
        <taxon>Pseudomonadati</taxon>
        <taxon>Verrucomicrobiota</taxon>
        <taxon>Terrimicrobiia</taxon>
        <taxon>Terrimicrobiales</taxon>
        <taxon>Terrimicrobiaceae</taxon>
        <taxon>Terrimicrobium</taxon>
    </lineage>
</organism>
<dbReference type="Pfam" id="PF01531">
    <property type="entry name" value="Glyco_transf_11"/>
    <property type="match status" value="1"/>
</dbReference>
<dbReference type="GO" id="GO:0016020">
    <property type="term" value="C:membrane"/>
    <property type="evidence" value="ECO:0007669"/>
    <property type="project" value="InterPro"/>
</dbReference>
<dbReference type="CDD" id="cd11301">
    <property type="entry name" value="Fut1_Fut2_like"/>
    <property type="match status" value="1"/>
</dbReference>
<protein>
    <submittedName>
        <fullName evidence="3">Glycosyl transferase family 11</fullName>
    </submittedName>
</protein>
<dbReference type="GO" id="GO:0005975">
    <property type="term" value="P:carbohydrate metabolic process"/>
    <property type="evidence" value="ECO:0007669"/>
    <property type="project" value="InterPro"/>
</dbReference>